<keyword evidence="1" id="KW-1133">Transmembrane helix</keyword>
<evidence type="ECO:0000313" key="3">
    <source>
        <dbReference type="Proteomes" id="UP000834106"/>
    </source>
</evidence>
<dbReference type="InterPro" id="IPR008637">
    <property type="entry name" value="HR_lesion"/>
</dbReference>
<reference evidence="2" key="1">
    <citation type="submission" date="2023-05" db="EMBL/GenBank/DDBJ databases">
        <authorList>
            <person name="Huff M."/>
        </authorList>
    </citation>
    <scope>NUCLEOTIDE SEQUENCE</scope>
</reference>
<dbReference type="Proteomes" id="UP000834106">
    <property type="component" value="Chromosome 11"/>
</dbReference>
<feature type="transmembrane region" description="Helical" evidence="1">
    <location>
        <begin position="56"/>
        <end position="84"/>
    </location>
</feature>
<keyword evidence="1" id="KW-0812">Transmembrane</keyword>
<evidence type="ECO:0000313" key="2">
    <source>
        <dbReference type="EMBL" id="CAI9771267.1"/>
    </source>
</evidence>
<organism evidence="2 3">
    <name type="scientific">Fraxinus pennsylvanica</name>
    <dbReference type="NCBI Taxonomy" id="56036"/>
    <lineage>
        <taxon>Eukaryota</taxon>
        <taxon>Viridiplantae</taxon>
        <taxon>Streptophyta</taxon>
        <taxon>Embryophyta</taxon>
        <taxon>Tracheophyta</taxon>
        <taxon>Spermatophyta</taxon>
        <taxon>Magnoliopsida</taxon>
        <taxon>eudicotyledons</taxon>
        <taxon>Gunneridae</taxon>
        <taxon>Pentapetalae</taxon>
        <taxon>asterids</taxon>
        <taxon>lamiids</taxon>
        <taxon>Lamiales</taxon>
        <taxon>Oleaceae</taxon>
        <taxon>Oleeae</taxon>
        <taxon>Fraxinus</taxon>
    </lineage>
</organism>
<proteinExistence type="predicted"/>
<keyword evidence="3" id="KW-1185">Reference proteome</keyword>
<evidence type="ECO:0008006" key="4">
    <source>
        <dbReference type="Google" id="ProtNLM"/>
    </source>
</evidence>
<dbReference type="PANTHER" id="PTHR31474">
    <property type="entry name" value="HR-LIKE LESION-INDUCER"/>
    <property type="match status" value="1"/>
</dbReference>
<dbReference type="AlphaFoldDB" id="A0AAD2DXE8"/>
<protein>
    <recommendedName>
        <fullName evidence="4">HR-like lesion-inducer</fullName>
    </recommendedName>
</protein>
<dbReference type="PANTHER" id="PTHR31474:SF1">
    <property type="entry name" value="EXPRESSED PROTEIN"/>
    <property type="match status" value="1"/>
</dbReference>
<dbReference type="Pfam" id="PF05514">
    <property type="entry name" value="HR_lesion"/>
    <property type="match status" value="1"/>
</dbReference>
<sequence>MSTLATFNLHVSGRFNEFGIDGGPAAKSLRPKFNVFSKHVKTHTGLELPYVEMKHLILGAIIMKGFGSLLFIFGSSLGAVILLLHQLIAAPILYDFYNYDAEQKDYLLLGNSSLRLLCLCAMEYNVRNLACLRPGLAVLFVRWPLNIIVWSRHNRVFVSGMSGENYGVNQRCAKLCCIAIDTKRSTD</sequence>
<accession>A0AAD2DXE8</accession>
<name>A0AAD2DXE8_9LAMI</name>
<gene>
    <name evidence="2" type="ORF">FPE_LOCUS18697</name>
</gene>
<evidence type="ECO:0000256" key="1">
    <source>
        <dbReference type="SAM" id="Phobius"/>
    </source>
</evidence>
<keyword evidence="1" id="KW-0472">Membrane</keyword>
<dbReference type="EMBL" id="OU503046">
    <property type="protein sequence ID" value="CAI9771267.1"/>
    <property type="molecule type" value="Genomic_DNA"/>
</dbReference>